<comment type="caution">
    <text evidence="1">The sequence shown here is derived from an EMBL/GenBank/DDBJ whole genome shotgun (WGS) entry which is preliminary data.</text>
</comment>
<accession>A0A6V6YM20</accession>
<dbReference type="EMBL" id="CAIJDP010000044">
    <property type="protein sequence ID" value="CAD0000491.1"/>
    <property type="molecule type" value="Genomic_DNA"/>
</dbReference>
<gene>
    <name evidence="1" type="ORF">FLAT13_00052</name>
</gene>
<sequence length="80" mass="8132">MPETVTFTGLAVAVGPDVVKLKGYVPSGRFVDVKAMLPLPPQVAGLVAAPAVSVGLAGSEMVLAVAVEPVHPELVIEKSL</sequence>
<dbReference type="Proteomes" id="UP000530060">
    <property type="component" value="Unassembled WGS sequence"/>
</dbReference>
<dbReference type="AlphaFoldDB" id="A0A6V6YM20"/>
<reference evidence="1 2" key="1">
    <citation type="submission" date="2020-06" db="EMBL/GenBank/DDBJ databases">
        <authorList>
            <person name="Criscuolo A."/>
        </authorList>
    </citation>
    <scope>NUCLEOTIDE SEQUENCE [LARGE SCALE GENOMIC DNA]</scope>
    <source>
        <strain evidence="2">CIP 111411</strain>
    </source>
</reference>
<evidence type="ECO:0000313" key="2">
    <source>
        <dbReference type="Proteomes" id="UP000530060"/>
    </source>
</evidence>
<proteinExistence type="predicted"/>
<keyword evidence="2" id="KW-1185">Reference proteome</keyword>
<name>A0A6V6YM20_9FLAO</name>
<evidence type="ECO:0000313" key="1">
    <source>
        <dbReference type="EMBL" id="CAD0000491.1"/>
    </source>
</evidence>
<organism evidence="1 2">
    <name type="scientific">Flavobacterium salmonis</name>
    <dbReference type="NCBI Taxonomy" id="2654844"/>
    <lineage>
        <taxon>Bacteria</taxon>
        <taxon>Pseudomonadati</taxon>
        <taxon>Bacteroidota</taxon>
        <taxon>Flavobacteriia</taxon>
        <taxon>Flavobacteriales</taxon>
        <taxon>Flavobacteriaceae</taxon>
        <taxon>Flavobacterium</taxon>
    </lineage>
</organism>
<protein>
    <submittedName>
        <fullName evidence="1">Uncharacterized protein</fullName>
    </submittedName>
</protein>